<name>A0A0G1FCY2_9BACT</name>
<dbReference type="Proteomes" id="UP000034050">
    <property type="component" value="Unassembled WGS sequence"/>
</dbReference>
<keyword evidence="1" id="KW-0175">Coiled coil</keyword>
<evidence type="ECO:0000313" key="3">
    <source>
        <dbReference type="Proteomes" id="UP000034050"/>
    </source>
</evidence>
<dbReference type="STRING" id="1618446.UV61_C0025G0003"/>
<gene>
    <name evidence="2" type="ORF">UV61_C0025G0003</name>
</gene>
<protein>
    <submittedName>
        <fullName evidence="2">Site-specific recombinase</fullName>
    </submittedName>
</protein>
<accession>A0A0G1FCY2</accession>
<proteinExistence type="predicted"/>
<organism evidence="2 3">
    <name type="scientific">Candidatus Gottesmanbacteria bacterium GW2011_GWB1_43_11</name>
    <dbReference type="NCBI Taxonomy" id="1618446"/>
    <lineage>
        <taxon>Bacteria</taxon>
        <taxon>Candidatus Gottesmaniibacteriota</taxon>
    </lineage>
</organism>
<comment type="caution">
    <text evidence="2">The sequence shown here is derived from an EMBL/GenBank/DDBJ whole genome shotgun (WGS) entry which is preliminary data.</text>
</comment>
<dbReference type="EMBL" id="LCFD01000025">
    <property type="protein sequence ID" value="KKS84718.1"/>
    <property type="molecule type" value="Genomic_DNA"/>
</dbReference>
<sequence>MPRLTGTSRKIIDYWQGKHNELNTDIATIDRNIEKVEEEKVRVVELTKQNVFDSETAKEELNRIKEKVTLLRLSRNELQIEEFDVEASVNYCLYFMVNVYKLWYEVKLTDKIKFQEMIFPEGVLYDYSAFGTTKTADKQPIFTRLNS</sequence>
<feature type="coiled-coil region" evidence="1">
    <location>
        <begin position="19"/>
        <end position="81"/>
    </location>
</feature>
<reference evidence="2 3" key="1">
    <citation type="journal article" date="2015" name="Nature">
        <title>rRNA introns, odd ribosomes, and small enigmatic genomes across a large radiation of phyla.</title>
        <authorList>
            <person name="Brown C.T."/>
            <person name="Hug L.A."/>
            <person name="Thomas B.C."/>
            <person name="Sharon I."/>
            <person name="Castelle C.J."/>
            <person name="Singh A."/>
            <person name="Wilkins M.J."/>
            <person name="Williams K.H."/>
            <person name="Banfield J.F."/>
        </authorList>
    </citation>
    <scope>NUCLEOTIDE SEQUENCE [LARGE SCALE GENOMIC DNA]</scope>
</reference>
<evidence type="ECO:0000313" key="2">
    <source>
        <dbReference type="EMBL" id="KKS84718.1"/>
    </source>
</evidence>
<evidence type="ECO:0000256" key="1">
    <source>
        <dbReference type="SAM" id="Coils"/>
    </source>
</evidence>
<dbReference type="AlphaFoldDB" id="A0A0G1FCY2"/>